<dbReference type="RefSeq" id="WP_121213163.1">
    <property type="nucleotide sequence ID" value="NZ_JAMYWW010000001.1"/>
</dbReference>
<dbReference type="InterPro" id="IPR019657">
    <property type="entry name" value="ComFB"/>
</dbReference>
<gene>
    <name evidence="1" type="ORF">D8M03_02625</name>
</gene>
<dbReference type="AlphaFoldDB" id="A0A494ZAD3"/>
<keyword evidence="2" id="KW-1185">Reference proteome</keyword>
<dbReference type="EMBL" id="RBZN01000003">
    <property type="protein sequence ID" value="RKQ19626.1"/>
    <property type="molecule type" value="Genomic_DNA"/>
</dbReference>
<accession>A0A494ZAD3</accession>
<dbReference type="OrthoDB" id="5616024at2"/>
<comment type="caution">
    <text evidence="1">The sequence shown here is derived from an EMBL/GenBank/DDBJ whole genome shotgun (WGS) entry which is preliminary data.</text>
</comment>
<organism evidence="1 2">
    <name type="scientific">Ureibacillus endophyticus</name>
    <dbReference type="NCBI Taxonomy" id="1978490"/>
    <lineage>
        <taxon>Bacteria</taxon>
        <taxon>Bacillati</taxon>
        <taxon>Bacillota</taxon>
        <taxon>Bacilli</taxon>
        <taxon>Bacillales</taxon>
        <taxon>Caryophanaceae</taxon>
        <taxon>Ureibacillus</taxon>
    </lineage>
</organism>
<name>A0A494ZAD3_9BACL</name>
<reference evidence="1 2" key="1">
    <citation type="journal article" date="2016" name="Antonie Van Leeuwenhoek">
        <title>Lysinibacillus endophyticus sp. nov., an indole-3-acetic acid producing endophytic bacterium isolated from corn root (Zea mays cv. Xinken-5).</title>
        <authorList>
            <person name="Yu J."/>
            <person name="Guan X."/>
            <person name="Liu C."/>
            <person name="Xiang W."/>
            <person name="Yu Z."/>
            <person name="Liu X."/>
            <person name="Wang G."/>
        </authorList>
    </citation>
    <scope>NUCLEOTIDE SEQUENCE [LARGE SCALE GENOMIC DNA]</scope>
    <source>
        <strain evidence="1 2">DSM 100506</strain>
    </source>
</reference>
<sequence>MNMPSLVNVTEEIVFGLIKFLLHGLEYQTFCHCESCELEIAAHALNHLPPYYVTTSANREDAFNQLKTSENIQQINKQIILSIYKMGKHPNHTD</sequence>
<proteinExistence type="predicted"/>
<evidence type="ECO:0000313" key="2">
    <source>
        <dbReference type="Proteomes" id="UP000272238"/>
    </source>
</evidence>
<protein>
    <submittedName>
        <fullName evidence="1">Competence protein ComFB</fullName>
    </submittedName>
</protein>
<evidence type="ECO:0000313" key="1">
    <source>
        <dbReference type="EMBL" id="RKQ19626.1"/>
    </source>
</evidence>
<dbReference type="Proteomes" id="UP000272238">
    <property type="component" value="Unassembled WGS sequence"/>
</dbReference>
<dbReference type="Pfam" id="PF10719">
    <property type="entry name" value="ComFB"/>
    <property type="match status" value="1"/>
</dbReference>